<evidence type="ECO:0000259" key="8">
    <source>
        <dbReference type="PROSITE" id="PS50928"/>
    </source>
</evidence>
<protein>
    <submittedName>
        <fullName evidence="9">ABC transporter permease</fullName>
    </submittedName>
</protein>
<dbReference type="InterPro" id="IPR035906">
    <property type="entry name" value="MetI-like_sf"/>
</dbReference>
<feature type="transmembrane region" description="Helical" evidence="7">
    <location>
        <begin position="12"/>
        <end position="34"/>
    </location>
</feature>
<feature type="transmembrane region" description="Helical" evidence="7">
    <location>
        <begin position="173"/>
        <end position="195"/>
    </location>
</feature>
<dbReference type="InterPro" id="IPR000515">
    <property type="entry name" value="MetI-like"/>
</dbReference>
<dbReference type="PROSITE" id="PS50928">
    <property type="entry name" value="ABC_TM1"/>
    <property type="match status" value="1"/>
</dbReference>
<dbReference type="GO" id="GO:0005886">
    <property type="term" value="C:plasma membrane"/>
    <property type="evidence" value="ECO:0007669"/>
    <property type="project" value="UniProtKB-SubCell"/>
</dbReference>
<dbReference type="InterPro" id="IPR050809">
    <property type="entry name" value="UgpAE/MalFG_permease"/>
</dbReference>
<evidence type="ECO:0000256" key="2">
    <source>
        <dbReference type="ARBA" id="ARBA00022448"/>
    </source>
</evidence>
<keyword evidence="4 7" id="KW-0812">Transmembrane</keyword>
<evidence type="ECO:0000313" key="9">
    <source>
        <dbReference type="EMBL" id="OIV36863.1"/>
    </source>
</evidence>
<keyword evidence="5 7" id="KW-1133">Transmembrane helix</keyword>
<evidence type="ECO:0000256" key="6">
    <source>
        <dbReference type="ARBA" id="ARBA00023136"/>
    </source>
</evidence>
<dbReference type="PANTHER" id="PTHR43227:SF7">
    <property type="entry name" value="ARABINOOLIGOSACCHARIDES TRANSPORT SYSTEM PERMEASE PROTEIN ARAP"/>
    <property type="match status" value="1"/>
</dbReference>
<keyword evidence="2 7" id="KW-0813">Transport</keyword>
<keyword evidence="10" id="KW-1185">Reference proteome</keyword>
<evidence type="ECO:0000256" key="7">
    <source>
        <dbReference type="RuleBase" id="RU363032"/>
    </source>
</evidence>
<dbReference type="RefSeq" id="WP_071657166.1">
    <property type="nucleotide sequence ID" value="NZ_MLCF01000071.1"/>
</dbReference>
<dbReference type="Pfam" id="PF00528">
    <property type="entry name" value="BPD_transp_1"/>
    <property type="match status" value="1"/>
</dbReference>
<accession>A0A1J7BDW0</accession>
<sequence>MQRLRRSWERHWYAWAMVGPVVVVIAVLVLYPLLYGLFLSFTDANEANVAKNIGANHIPATFHLVGLHNYWQVLSGADGHFYPRLVWTIVWTVGCVAFTYGIGVGLAVLLNRPIRGKIFYRLALILPWAVPNFIGVYAWRLMLNGQYGVFNRIIGLVGIPGQAWLDGETAQKVAVIIVNVWLGVPFMVVALLGGLQSIPAELHEAGEMDGASPWQRFRSITLPSLRPVSSTVILLGTIWTFNMFNVIYLLLGQNTTGSTDILVTYGYNLVFNGVANYSMGSTYGIVVLLILLGFSIFYGRRQLKEEQL</sequence>
<dbReference type="Gene3D" id="1.10.3720.10">
    <property type="entry name" value="MetI-like"/>
    <property type="match status" value="1"/>
</dbReference>
<keyword evidence="6 7" id="KW-0472">Membrane</keyword>
<proteinExistence type="inferred from homology"/>
<dbReference type="CDD" id="cd06261">
    <property type="entry name" value="TM_PBP2"/>
    <property type="match status" value="1"/>
</dbReference>
<evidence type="ECO:0000256" key="5">
    <source>
        <dbReference type="ARBA" id="ARBA00022989"/>
    </source>
</evidence>
<evidence type="ECO:0000256" key="4">
    <source>
        <dbReference type="ARBA" id="ARBA00022692"/>
    </source>
</evidence>
<dbReference type="STRING" id="1428644.BIV57_13970"/>
<dbReference type="PANTHER" id="PTHR43227">
    <property type="entry name" value="BLL4140 PROTEIN"/>
    <property type="match status" value="1"/>
</dbReference>
<feature type="transmembrane region" description="Helical" evidence="7">
    <location>
        <begin position="85"/>
        <end position="111"/>
    </location>
</feature>
<dbReference type="Proteomes" id="UP000243342">
    <property type="component" value="Unassembled WGS sequence"/>
</dbReference>
<evidence type="ECO:0000313" key="10">
    <source>
        <dbReference type="Proteomes" id="UP000243342"/>
    </source>
</evidence>
<evidence type="ECO:0000256" key="3">
    <source>
        <dbReference type="ARBA" id="ARBA00022475"/>
    </source>
</evidence>
<dbReference type="AlphaFoldDB" id="A0A1J7BDW0"/>
<keyword evidence="3" id="KW-1003">Cell membrane</keyword>
<dbReference type="GO" id="GO:0055085">
    <property type="term" value="P:transmembrane transport"/>
    <property type="evidence" value="ECO:0007669"/>
    <property type="project" value="InterPro"/>
</dbReference>
<dbReference type="OrthoDB" id="34224at2"/>
<dbReference type="EMBL" id="MLCF01000071">
    <property type="protein sequence ID" value="OIV36863.1"/>
    <property type="molecule type" value="Genomic_DNA"/>
</dbReference>
<reference evidence="9 10" key="1">
    <citation type="submission" date="2016-10" db="EMBL/GenBank/DDBJ databases">
        <title>Genome sequence of Streptomyces gilvigriseus MUSC 26.</title>
        <authorList>
            <person name="Lee L.-H."/>
            <person name="Ser H.-L."/>
        </authorList>
    </citation>
    <scope>NUCLEOTIDE SEQUENCE [LARGE SCALE GENOMIC DNA]</scope>
    <source>
        <strain evidence="9 10">MUSC 26</strain>
    </source>
</reference>
<comment type="caution">
    <text evidence="9">The sequence shown here is derived from an EMBL/GenBank/DDBJ whole genome shotgun (WGS) entry which is preliminary data.</text>
</comment>
<organism evidence="9 10">
    <name type="scientific">Mangrovactinospora gilvigrisea</name>
    <dbReference type="NCBI Taxonomy" id="1428644"/>
    <lineage>
        <taxon>Bacteria</taxon>
        <taxon>Bacillati</taxon>
        <taxon>Actinomycetota</taxon>
        <taxon>Actinomycetes</taxon>
        <taxon>Kitasatosporales</taxon>
        <taxon>Streptomycetaceae</taxon>
        <taxon>Mangrovactinospora</taxon>
    </lineage>
</organism>
<feature type="domain" description="ABC transmembrane type-1" evidence="8">
    <location>
        <begin position="85"/>
        <end position="298"/>
    </location>
</feature>
<comment type="similarity">
    <text evidence="7">Belongs to the binding-protein-dependent transport system permease family.</text>
</comment>
<comment type="subcellular location">
    <subcellularLocation>
        <location evidence="1 7">Cell membrane</location>
        <topology evidence="1 7">Multi-pass membrane protein</topology>
    </subcellularLocation>
</comment>
<dbReference type="SUPFAM" id="SSF161098">
    <property type="entry name" value="MetI-like"/>
    <property type="match status" value="1"/>
</dbReference>
<feature type="transmembrane region" description="Helical" evidence="7">
    <location>
        <begin position="277"/>
        <end position="298"/>
    </location>
</feature>
<feature type="transmembrane region" description="Helical" evidence="7">
    <location>
        <begin position="232"/>
        <end position="251"/>
    </location>
</feature>
<name>A0A1J7BDW0_9ACTN</name>
<feature type="transmembrane region" description="Helical" evidence="7">
    <location>
        <begin position="118"/>
        <end position="139"/>
    </location>
</feature>
<gene>
    <name evidence="9" type="ORF">BIV57_13970</name>
</gene>
<evidence type="ECO:0000256" key="1">
    <source>
        <dbReference type="ARBA" id="ARBA00004651"/>
    </source>
</evidence>